<dbReference type="InterPro" id="IPR006145">
    <property type="entry name" value="PsdUridine_synth_RsuA/RluA"/>
</dbReference>
<feature type="domain" description="Pseudouridine synthase RsuA/RluA-like" evidence="4">
    <location>
        <begin position="88"/>
        <end position="237"/>
    </location>
</feature>
<comment type="similarity">
    <text evidence="2 3">Belongs to the pseudouridine synthase RluA family.</text>
</comment>
<dbReference type="SUPFAM" id="SSF55120">
    <property type="entry name" value="Pseudouridine synthase"/>
    <property type="match status" value="1"/>
</dbReference>
<dbReference type="Gene3D" id="3.30.2350.10">
    <property type="entry name" value="Pseudouridine synthase"/>
    <property type="match status" value="1"/>
</dbReference>
<dbReference type="InterPro" id="IPR006225">
    <property type="entry name" value="PsdUridine_synth_RluC/D"/>
</dbReference>
<gene>
    <name evidence="5" type="ORF">VF724_01795</name>
</gene>
<dbReference type="Proteomes" id="UP001310386">
    <property type="component" value="Unassembled WGS sequence"/>
</dbReference>
<evidence type="ECO:0000259" key="4">
    <source>
        <dbReference type="Pfam" id="PF00849"/>
    </source>
</evidence>
<keyword evidence="3" id="KW-0413">Isomerase</keyword>
<dbReference type="InterPro" id="IPR050188">
    <property type="entry name" value="RluA_PseudoU_synthase"/>
</dbReference>
<dbReference type="NCBIfam" id="TIGR00005">
    <property type="entry name" value="rluA_subfam"/>
    <property type="match status" value="1"/>
</dbReference>
<protein>
    <recommendedName>
        <fullName evidence="3">Pseudouridine synthase</fullName>
        <ecNumber evidence="3">5.4.99.-</ecNumber>
    </recommendedName>
</protein>
<dbReference type="RefSeq" id="WP_371752504.1">
    <property type="nucleotide sequence ID" value="NZ_JAYJLD010000002.1"/>
</dbReference>
<reference evidence="5" key="1">
    <citation type="submission" date="2023-12" db="EMBL/GenBank/DDBJ databases">
        <title>Fervidustalea candida gen. nov., sp. nov., a novel member of the family Paenibacillaceae isolated from a geothermal area.</title>
        <authorList>
            <person name="Li W.-J."/>
            <person name="Jiao J.-Y."/>
            <person name="Chen Y."/>
        </authorList>
    </citation>
    <scope>NUCLEOTIDE SEQUENCE</scope>
    <source>
        <strain evidence="5">SYSU GA230002</strain>
    </source>
</reference>
<evidence type="ECO:0000256" key="3">
    <source>
        <dbReference type="RuleBase" id="RU362028"/>
    </source>
</evidence>
<evidence type="ECO:0000256" key="1">
    <source>
        <dbReference type="ARBA" id="ARBA00000073"/>
    </source>
</evidence>
<evidence type="ECO:0000256" key="2">
    <source>
        <dbReference type="ARBA" id="ARBA00010876"/>
    </source>
</evidence>
<evidence type="ECO:0000313" key="5">
    <source>
        <dbReference type="EMBL" id="MEB3100391.1"/>
    </source>
</evidence>
<dbReference type="EC" id="5.4.99.-" evidence="3"/>
<dbReference type="Pfam" id="PF00849">
    <property type="entry name" value="PseudoU_synth_2"/>
    <property type="match status" value="1"/>
</dbReference>
<proteinExistence type="inferred from homology"/>
<comment type="caution">
    <text evidence="5">The sequence shown here is derived from an EMBL/GenBank/DDBJ whole genome shotgun (WGS) entry which is preliminary data.</text>
</comment>
<dbReference type="PANTHER" id="PTHR21600">
    <property type="entry name" value="MITOCHONDRIAL RNA PSEUDOURIDINE SYNTHASE"/>
    <property type="match status" value="1"/>
</dbReference>
<keyword evidence="6" id="KW-1185">Reference proteome</keyword>
<dbReference type="InterPro" id="IPR020103">
    <property type="entry name" value="PsdUridine_synth_cat_dom_sf"/>
</dbReference>
<organism evidence="5 6">
    <name type="scientific">Ferviditalea candida</name>
    <dbReference type="NCBI Taxonomy" id="3108399"/>
    <lineage>
        <taxon>Bacteria</taxon>
        <taxon>Bacillati</taxon>
        <taxon>Bacillota</taxon>
        <taxon>Bacilli</taxon>
        <taxon>Bacillales</taxon>
        <taxon>Paenibacillaceae</taxon>
        <taxon>Ferviditalea</taxon>
    </lineage>
</organism>
<evidence type="ECO:0000313" key="6">
    <source>
        <dbReference type="Proteomes" id="UP001310386"/>
    </source>
</evidence>
<comment type="catalytic activity">
    <reaction evidence="1 3">
        <text>a uridine in RNA = a pseudouridine in RNA</text>
        <dbReference type="Rhea" id="RHEA:48348"/>
        <dbReference type="Rhea" id="RHEA-COMP:12068"/>
        <dbReference type="Rhea" id="RHEA-COMP:12069"/>
        <dbReference type="ChEBI" id="CHEBI:65314"/>
        <dbReference type="ChEBI" id="CHEBI:65315"/>
    </reaction>
</comment>
<sequence>MTDGGGVRKGQWYEILSGNRLLDTPERMEHFLLKELRIPPALYRSWKEDGGIQKAGDRLRLRLFPVRETSFPPEWMDLDVLYEDDFCLAVNKPSGIKVHPADKGEGGTLANYVAGYFEATGQQAAVRHIHRLDEYTSGPVLYAKNEFAQYVLDEAMRDKKIERIYMAVASGRMKPDSGKLDFPIGRDRHHGRRYRVSAGGKPAVTLYRVIEQYGEAALLELQLETGRTHQVRVHLSHIGHPLWGDILYGGPSEGLARQALHGAQLRFPHPFSRRLIAVEAPLPADLQALIRQLKNHKL</sequence>
<dbReference type="PANTHER" id="PTHR21600:SF71">
    <property type="entry name" value="PSEUDOURIDINE SYNTHASE"/>
    <property type="match status" value="1"/>
</dbReference>
<name>A0ABU5ZD10_9BACL</name>
<dbReference type="CDD" id="cd02869">
    <property type="entry name" value="PseudoU_synth_RluA_like"/>
    <property type="match status" value="1"/>
</dbReference>
<dbReference type="EMBL" id="JAYJLD010000002">
    <property type="protein sequence ID" value="MEB3100391.1"/>
    <property type="molecule type" value="Genomic_DNA"/>
</dbReference>
<accession>A0ABU5ZD10</accession>
<comment type="function">
    <text evidence="3">Responsible for synthesis of pseudouridine from uracil.</text>
</comment>